<dbReference type="InterPro" id="IPR011006">
    <property type="entry name" value="CheY-like_superfamily"/>
</dbReference>
<dbReference type="Pfam" id="PF00672">
    <property type="entry name" value="HAMP"/>
    <property type="match status" value="1"/>
</dbReference>
<evidence type="ECO:0000259" key="15">
    <source>
        <dbReference type="PROSITE" id="PS50113"/>
    </source>
</evidence>
<dbReference type="PRINTS" id="PR00344">
    <property type="entry name" value="BCTRLSENSOR"/>
</dbReference>
<keyword evidence="9" id="KW-0902">Two-component regulatory system</keyword>
<feature type="domain" description="Response regulatory" evidence="14">
    <location>
        <begin position="636"/>
        <end position="754"/>
    </location>
</feature>
<evidence type="ECO:0000256" key="12">
    <source>
        <dbReference type="SAM" id="Phobius"/>
    </source>
</evidence>
<evidence type="ECO:0000256" key="6">
    <source>
        <dbReference type="ARBA" id="ARBA00022741"/>
    </source>
</evidence>
<gene>
    <name evidence="17" type="ORF">METUNv1_02026</name>
</gene>
<comment type="catalytic activity">
    <reaction evidence="1">
        <text>ATP + protein L-histidine = ADP + protein N-phospho-L-histidine.</text>
        <dbReference type="EC" id="2.7.13.3"/>
    </reaction>
</comment>
<dbReference type="SUPFAM" id="SSF47384">
    <property type="entry name" value="Homodimeric domain of signal transducing histidine kinase"/>
    <property type="match status" value="1"/>
</dbReference>
<dbReference type="CDD" id="cd17546">
    <property type="entry name" value="REC_hyHK_CKI1_RcsC-like"/>
    <property type="match status" value="1"/>
</dbReference>
<evidence type="ECO:0000256" key="4">
    <source>
        <dbReference type="ARBA" id="ARBA00022553"/>
    </source>
</evidence>
<sequence>MKNIFRFGLKRSVRGRLLLAALLVEAVMLTLLVSNSVRLQRSNMTEQAEEHARQIMPILNAALVAPMAQSDYATLQAVLDESVSSRGIAYLVLQDTQGKVVAASGIDRHARLPELDPVFDLASEEDPPVYDLGTPIALAGQQLGMLRFGLDMSALKAANRQLLLQGAAIAGGELLLSVALLTVLGLWLTRQLVHLTRAAEAVGQGRLTPDPVAEGQDEVGQLGRAFNAMSAAIRERIGELEALHDKERGLAREASEANGRLEALLEAMDIGVLLADRDGRVLYMNEHLARVWALPASGGQGLDRLADVEARCRACLPGPSSDPVFAPDDHVRELHLADGRILTQRGFAVRDGDGQTIGRLWLSEDITAARTAENELRSAKEEAEKASRAKAAFLATMSHEIRTPMNGIIGMTDVVLDGPLSDEQRESLGWVKSSADSLMGILNDILDYSKVDAGQMTLESVDFDLPALFADTLALFSAQASAKGIALDSRLEPGLPLQVMGDPLRVRQVLSNLVSNAIKFTERGGVTVTLAPSADGRVLLTVRDTGIGIAADKLGQVFAPFSQADSSTTRNYGGTGLGLSIVSRLVDLMKGRISVQSEPGQGTLFQVELPLPAARNRDAQAPAQAEDNEVLALDADVLIAEDTPVNQVLLKRLLSRHGVRITQATDGAQAVEACRGRHFDLVLMDVQMPVMDGLEATRHIRALDDVYWQRAPIIAITANALEEDRQRCREAGMDDFISKPFHARQLIETLVRHLARRG</sequence>
<dbReference type="PANTHER" id="PTHR45339:SF1">
    <property type="entry name" value="HYBRID SIGNAL TRANSDUCTION HISTIDINE KINASE J"/>
    <property type="match status" value="1"/>
</dbReference>
<dbReference type="FunFam" id="1.10.287.130:FF:000002">
    <property type="entry name" value="Two-component osmosensing histidine kinase"/>
    <property type="match status" value="1"/>
</dbReference>
<keyword evidence="4 10" id="KW-0597">Phosphoprotein</keyword>
<evidence type="ECO:0000256" key="3">
    <source>
        <dbReference type="ARBA" id="ARBA00012438"/>
    </source>
</evidence>
<dbReference type="Gene3D" id="3.30.450.20">
    <property type="entry name" value="PAS domain"/>
    <property type="match status" value="1"/>
</dbReference>
<organism evidence="17 18">
    <name type="scientific">Methyloversatilis universalis (strain ATCC BAA-1314 / DSM 25237 / JCM 13912 / CCUG 52030 / FAM5)</name>
    <dbReference type="NCBI Taxonomy" id="1000565"/>
    <lineage>
        <taxon>Bacteria</taxon>
        <taxon>Pseudomonadati</taxon>
        <taxon>Pseudomonadota</taxon>
        <taxon>Betaproteobacteria</taxon>
        <taxon>Nitrosomonadales</taxon>
        <taxon>Sterolibacteriaceae</taxon>
        <taxon>Methyloversatilis</taxon>
    </lineage>
</organism>
<dbReference type="InterPro" id="IPR004358">
    <property type="entry name" value="Sig_transdc_His_kin-like_C"/>
</dbReference>
<keyword evidence="12" id="KW-0812">Transmembrane</keyword>
<feature type="domain" description="HAMP" evidence="16">
    <location>
        <begin position="186"/>
        <end position="238"/>
    </location>
</feature>
<dbReference type="OrthoDB" id="8552871at2"/>
<dbReference type="Pfam" id="PF00072">
    <property type="entry name" value="Response_reg"/>
    <property type="match status" value="1"/>
</dbReference>
<dbReference type="SUPFAM" id="SSF158472">
    <property type="entry name" value="HAMP domain-like"/>
    <property type="match status" value="1"/>
</dbReference>
<dbReference type="CDD" id="cd06225">
    <property type="entry name" value="HAMP"/>
    <property type="match status" value="1"/>
</dbReference>
<dbReference type="GO" id="GO:0005524">
    <property type="term" value="F:ATP binding"/>
    <property type="evidence" value="ECO:0007669"/>
    <property type="project" value="UniProtKB-KW"/>
</dbReference>
<dbReference type="Pfam" id="PF00512">
    <property type="entry name" value="HisKA"/>
    <property type="match status" value="1"/>
</dbReference>
<dbReference type="SUPFAM" id="SSF55874">
    <property type="entry name" value="ATPase domain of HSP90 chaperone/DNA topoisomerase II/histidine kinase"/>
    <property type="match status" value="1"/>
</dbReference>
<accession>F5RCM2</accession>
<dbReference type="InterPro" id="IPR000014">
    <property type="entry name" value="PAS"/>
</dbReference>
<feature type="domain" description="Histidine kinase" evidence="13">
    <location>
        <begin position="396"/>
        <end position="613"/>
    </location>
</feature>
<keyword evidence="6" id="KW-0547">Nucleotide-binding</keyword>
<evidence type="ECO:0000256" key="11">
    <source>
        <dbReference type="SAM" id="Coils"/>
    </source>
</evidence>
<keyword evidence="5" id="KW-0808">Transferase</keyword>
<dbReference type="PANTHER" id="PTHR45339">
    <property type="entry name" value="HYBRID SIGNAL TRANSDUCTION HISTIDINE KINASE J"/>
    <property type="match status" value="1"/>
</dbReference>
<dbReference type="FunFam" id="3.30.565.10:FF:000078">
    <property type="entry name" value="Two-component sensor histidine kinase"/>
    <property type="match status" value="1"/>
</dbReference>
<dbReference type="SUPFAM" id="SSF52172">
    <property type="entry name" value="CheY-like"/>
    <property type="match status" value="1"/>
</dbReference>
<dbReference type="PROSITE" id="PS50885">
    <property type="entry name" value="HAMP"/>
    <property type="match status" value="1"/>
</dbReference>
<dbReference type="Gene3D" id="3.30.565.10">
    <property type="entry name" value="Histidine kinase-like ATPase, C-terminal domain"/>
    <property type="match status" value="1"/>
</dbReference>
<keyword evidence="12" id="KW-1133">Transmembrane helix</keyword>
<evidence type="ECO:0000313" key="17">
    <source>
        <dbReference type="EMBL" id="EGK71802.1"/>
    </source>
</evidence>
<dbReference type="Gene3D" id="3.40.50.2300">
    <property type="match status" value="1"/>
</dbReference>
<dbReference type="CDD" id="cd00082">
    <property type="entry name" value="HisKA"/>
    <property type="match status" value="1"/>
</dbReference>
<dbReference type="GO" id="GO:0016020">
    <property type="term" value="C:membrane"/>
    <property type="evidence" value="ECO:0007669"/>
    <property type="project" value="UniProtKB-SubCell"/>
</dbReference>
<dbReference type="eggNOG" id="COG5002">
    <property type="taxonomic scope" value="Bacteria"/>
</dbReference>
<dbReference type="Pfam" id="PF02518">
    <property type="entry name" value="HATPase_c"/>
    <property type="match status" value="1"/>
</dbReference>
<dbReference type="InterPro" id="IPR036890">
    <property type="entry name" value="HATPase_C_sf"/>
</dbReference>
<evidence type="ECO:0000256" key="5">
    <source>
        <dbReference type="ARBA" id="ARBA00022679"/>
    </source>
</evidence>
<dbReference type="Gene3D" id="1.10.287.130">
    <property type="match status" value="1"/>
</dbReference>
<dbReference type="SMART" id="SM00387">
    <property type="entry name" value="HATPase_c"/>
    <property type="match status" value="1"/>
</dbReference>
<feature type="transmembrane region" description="Helical" evidence="12">
    <location>
        <begin position="15"/>
        <end position="34"/>
    </location>
</feature>
<dbReference type="InterPro" id="IPR003594">
    <property type="entry name" value="HATPase_dom"/>
</dbReference>
<evidence type="ECO:0000259" key="16">
    <source>
        <dbReference type="PROSITE" id="PS50885"/>
    </source>
</evidence>
<evidence type="ECO:0000313" key="18">
    <source>
        <dbReference type="Proteomes" id="UP000005019"/>
    </source>
</evidence>
<name>F5RCM2_METUF</name>
<protein>
    <recommendedName>
        <fullName evidence="3">histidine kinase</fullName>
        <ecNumber evidence="3">2.7.13.3</ecNumber>
    </recommendedName>
</protein>
<feature type="domain" description="PAC" evidence="15">
    <location>
        <begin position="327"/>
        <end position="378"/>
    </location>
</feature>
<evidence type="ECO:0000256" key="2">
    <source>
        <dbReference type="ARBA" id="ARBA00004370"/>
    </source>
</evidence>
<dbReference type="InterPro" id="IPR003660">
    <property type="entry name" value="HAMP_dom"/>
</dbReference>
<dbReference type="GO" id="GO:0000155">
    <property type="term" value="F:phosphorelay sensor kinase activity"/>
    <property type="evidence" value="ECO:0007669"/>
    <property type="project" value="InterPro"/>
</dbReference>
<evidence type="ECO:0000256" key="7">
    <source>
        <dbReference type="ARBA" id="ARBA00022777"/>
    </source>
</evidence>
<dbReference type="InterPro" id="IPR001789">
    <property type="entry name" value="Sig_transdc_resp-reg_receiver"/>
</dbReference>
<dbReference type="Pfam" id="PF13188">
    <property type="entry name" value="PAS_8"/>
    <property type="match status" value="1"/>
</dbReference>
<dbReference type="PROSITE" id="PS50113">
    <property type="entry name" value="PAC"/>
    <property type="match status" value="1"/>
</dbReference>
<dbReference type="SMART" id="SM00304">
    <property type="entry name" value="HAMP"/>
    <property type="match status" value="1"/>
</dbReference>
<dbReference type="EMBL" id="AFHG01000048">
    <property type="protein sequence ID" value="EGK71802.1"/>
    <property type="molecule type" value="Genomic_DNA"/>
</dbReference>
<dbReference type="InterPro" id="IPR036097">
    <property type="entry name" value="HisK_dim/P_sf"/>
</dbReference>
<keyword evidence="18" id="KW-1185">Reference proteome</keyword>
<evidence type="ECO:0000256" key="8">
    <source>
        <dbReference type="ARBA" id="ARBA00022840"/>
    </source>
</evidence>
<dbReference type="AlphaFoldDB" id="F5RCM2"/>
<evidence type="ECO:0000256" key="9">
    <source>
        <dbReference type="ARBA" id="ARBA00023012"/>
    </source>
</evidence>
<dbReference type="Gene3D" id="6.10.340.10">
    <property type="match status" value="1"/>
</dbReference>
<evidence type="ECO:0000259" key="13">
    <source>
        <dbReference type="PROSITE" id="PS50109"/>
    </source>
</evidence>
<keyword evidence="12" id="KW-0472">Membrane</keyword>
<feature type="transmembrane region" description="Helical" evidence="12">
    <location>
        <begin position="162"/>
        <end position="188"/>
    </location>
</feature>
<dbReference type="RefSeq" id="WP_008061265.1">
    <property type="nucleotide sequence ID" value="NZ_AFHG01000048.1"/>
</dbReference>
<dbReference type="STRING" id="1000565.METUNv1_02026"/>
<dbReference type="PROSITE" id="PS50110">
    <property type="entry name" value="RESPONSE_REGULATORY"/>
    <property type="match status" value="1"/>
</dbReference>
<comment type="caution">
    <text evidence="17">The sequence shown here is derived from an EMBL/GenBank/DDBJ whole genome shotgun (WGS) entry which is preliminary data.</text>
</comment>
<proteinExistence type="predicted"/>
<dbReference type="InterPro" id="IPR000700">
    <property type="entry name" value="PAS-assoc_C"/>
</dbReference>
<reference evidence="17 18" key="1">
    <citation type="journal article" date="2011" name="J. Bacteriol.">
        <title>Genome sequence of Methyloversatilis universalis FAM5T, a methylotrophic representative of the order Rhodocyclales.</title>
        <authorList>
            <person name="Kittichotirat W."/>
            <person name="Good N.M."/>
            <person name="Hall R."/>
            <person name="Bringel F."/>
            <person name="Lajus A."/>
            <person name="Medigue C."/>
            <person name="Smalley N.E."/>
            <person name="Beck D."/>
            <person name="Bumgarner R."/>
            <person name="Vuilleumier S."/>
            <person name="Kalyuzhnaya M.G."/>
        </authorList>
    </citation>
    <scope>NUCLEOTIDE SEQUENCE [LARGE SCALE GENOMIC DNA]</scope>
    <source>
        <strain evidence="18">ATCC BAA-1314 / JCM 13912 / FAM5</strain>
    </source>
</reference>
<keyword evidence="7" id="KW-0418">Kinase</keyword>
<comment type="subcellular location">
    <subcellularLocation>
        <location evidence="2">Membrane</location>
    </subcellularLocation>
</comment>
<dbReference type="Proteomes" id="UP000005019">
    <property type="component" value="Unassembled WGS sequence"/>
</dbReference>
<feature type="coiled-coil region" evidence="11">
    <location>
        <begin position="362"/>
        <end position="396"/>
    </location>
</feature>
<dbReference type="InterPro" id="IPR035965">
    <property type="entry name" value="PAS-like_dom_sf"/>
</dbReference>
<dbReference type="SUPFAM" id="SSF55785">
    <property type="entry name" value="PYP-like sensor domain (PAS domain)"/>
    <property type="match status" value="1"/>
</dbReference>
<evidence type="ECO:0000256" key="10">
    <source>
        <dbReference type="PROSITE-ProRule" id="PRU00169"/>
    </source>
</evidence>
<dbReference type="PROSITE" id="PS50109">
    <property type="entry name" value="HIS_KIN"/>
    <property type="match status" value="1"/>
</dbReference>
<keyword evidence="11" id="KW-0175">Coiled coil</keyword>
<dbReference type="SMART" id="SM00448">
    <property type="entry name" value="REC"/>
    <property type="match status" value="1"/>
</dbReference>
<evidence type="ECO:0000256" key="1">
    <source>
        <dbReference type="ARBA" id="ARBA00000085"/>
    </source>
</evidence>
<evidence type="ECO:0000259" key="14">
    <source>
        <dbReference type="PROSITE" id="PS50110"/>
    </source>
</evidence>
<dbReference type="EC" id="2.7.13.3" evidence="3"/>
<dbReference type="InterPro" id="IPR005467">
    <property type="entry name" value="His_kinase_dom"/>
</dbReference>
<keyword evidence="8" id="KW-0067">ATP-binding</keyword>
<dbReference type="SMART" id="SM00388">
    <property type="entry name" value="HisKA"/>
    <property type="match status" value="1"/>
</dbReference>
<dbReference type="CDD" id="cd16922">
    <property type="entry name" value="HATPase_EvgS-ArcB-TorS-like"/>
    <property type="match status" value="1"/>
</dbReference>
<feature type="modified residue" description="4-aspartylphosphate" evidence="10">
    <location>
        <position position="685"/>
    </location>
</feature>
<dbReference type="InterPro" id="IPR003661">
    <property type="entry name" value="HisK_dim/P_dom"/>
</dbReference>